<gene>
    <name evidence="9" type="ORF">GEOBRER4_n0433</name>
</gene>
<comment type="similarity">
    <text evidence="2 7">Belongs to the membrane-bound acyltransferase family.</text>
</comment>
<evidence type="ECO:0000256" key="6">
    <source>
        <dbReference type="ARBA" id="ARBA00023136"/>
    </source>
</evidence>
<keyword evidence="5 8" id="KW-1133">Transmembrane helix</keyword>
<dbReference type="PANTHER" id="PTHR13285:SF18">
    <property type="entry name" value="PROTEIN-CYSTEINE N-PALMITOYLTRANSFERASE RASP"/>
    <property type="match status" value="1"/>
</dbReference>
<dbReference type="GO" id="GO:0016746">
    <property type="term" value="F:acyltransferase activity"/>
    <property type="evidence" value="ECO:0007669"/>
    <property type="project" value="UniProtKB-KW"/>
</dbReference>
<dbReference type="KEGG" id="gbn:GEOBRER4_04200"/>
<reference evidence="9 10" key="1">
    <citation type="submission" date="2020-06" db="EMBL/GenBank/DDBJ databases">
        <title>Interaction of electrochemicaly active bacteria, Geobacter bremensis R4 on different carbon anode.</title>
        <authorList>
            <person name="Meng L."/>
            <person name="Yoshida N."/>
        </authorList>
    </citation>
    <scope>NUCLEOTIDE SEQUENCE [LARGE SCALE GENOMIC DNA]</scope>
    <source>
        <strain evidence="9 10">R4</strain>
    </source>
</reference>
<keyword evidence="10" id="KW-1185">Reference proteome</keyword>
<evidence type="ECO:0000256" key="3">
    <source>
        <dbReference type="ARBA" id="ARBA00022475"/>
    </source>
</evidence>
<dbReference type="PANTHER" id="PTHR13285">
    <property type="entry name" value="ACYLTRANSFERASE"/>
    <property type="match status" value="1"/>
</dbReference>
<comment type="subcellular location">
    <subcellularLocation>
        <location evidence="1">Cell membrane</location>
        <topology evidence="1">Multi-pass membrane protein</topology>
    </subcellularLocation>
</comment>
<feature type="transmembrane region" description="Helical" evidence="8">
    <location>
        <begin position="332"/>
        <end position="349"/>
    </location>
</feature>
<evidence type="ECO:0000313" key="9">
    <source>
        <dbReference type="EMBL" id="BCG45670.1"/>
    </source>
</evidence>
<keyword evidence="4 8" id="KW-0812">Transmembrane</keyword>
<proteinExistence type="inferred from homology"/>
<evidence type="ECO:0000313" key="10">
    <source>
        <dbReference type="Proteomes" id="UP000515472"/>
    </source>
</evidence>
<name>A0A6S6LXW4_9BACT</name>
<keyword evidence="3 7" id="KW-1003">Cell membrane</keyword>
<feature type="transmembrane region" description="Helical" evidence="8">
    <location>
        <begin position="306"/>
        <end position="326"/>
    </location>
</feature>
<evidence type="ECO:0000256" key="1">
    <source>
        <dbReference type="ARBA" id="ARBA00004651"/>
    </source>
</evidence>
<dbReference type="RefSeq" id="WP_185244038.1">
    <property type="nucleotide sequence ID" value="NZ_AP023213.1"/>
</dbReference>
<feature type="transmembrane region" description="Helical" evidence="8">
    <location>
        <begin position="48"/>
        <end position="65"/>
    </location>
</feature>
<feature type="transmembrane region" description="Helical" evidence="8">
    <location>
        <begin position="118"/>
        <end position="142"/>
    </location>
</feature>
<dbReference type="AlphaFoldDB" id="A0A6S6LXW4"/>
<dbReference type="GO" id="GO:0005886">
    <property type="term" value="C:plasma membrane"/>
    <property type="evidence" value="ECO:0007669"/>
    <property type="project" value="UniProtKB-SubCell"/>
</dbReference>
<evidence type="ECO:0000256" key="5">
    <source>
        <dbReference type="ARBA" id="ARBA00022989"/>
    </source>
</evidence>
<accession>A0A6S6LXW4</accession>
<dbReference type="InterPro" id="IPR004299">
    <property type="entry name" value="MBOAT_fam"/>
</dbReference>
<dbReference type="EMBL" id="AP023213">
    <property type="protein sequence ID" value="BCG45670.1"/>
    <property type="molecule type" value="Genomic_DNA"/>
</dbReference>
<feature type="transmembrane region" description="Helical" evidence="8">
    <location>
        <begin position="455"/>
        <end position="473"/>
    </location>
</feature>
<feature type="transmembrane region" description="Helical" evidence="8">
    <location>
        <begin position="412"/>
        <end position="434"/>
    </location>
</feature>
<dbReference type="InterPro" id="IPR024194">
    <property type="entry name" value="Ac/AlaTfrase_AlgI/DltB"/>
</dbReference>
<feature type="transmembrane region" description="Helical" evidence="8">
    <location>
        <begin position="6"/>
        <end position="22"/>
    </location>
</feature>
<evidence type="ECO:0000256" key="4">
    <source>
        <dbReference type="ARBA" id="ARBA00022692"/>
    </source>
</evidence>
<feature type="transmembrane region" description="Helical" evidence="8">
    <location>
        <begin position="370"/>
        <end position="392"/>
    </location>
</feature>
<dbReference type="Proteomes" id="UP000515472">
    <property type="component" value="Chromosome"/>
</dbReference>
<dbReference type="InterPro" id="IPR051085">
    <property type="entry name" value="MB_O-acyltransferase"/>
</dbReference>
<evidence type="ECO:0000256" key="8">
    <source>
        <dbReference type="SAM" id="Phobius"/>
    </source>
</evidence>
<keyword evidence="7" id="KW-0012">Acyltransferase</keyword>
<dbReference type="PIRSF" id="PIRSF016636">
    <property type="entry name" value="AlgI_DltB"/>
    <property type="match status" value="1"/>
</dbReference>
<evidence type="ECO:0000256" key="2">
    <source>
        <dbReference type="ARBA" id="ARBA00010323"/>
    </source>
</evidence>
<feature type="transmembrane region" description="Helical" evidence="8">
    <location>
        <begin position="77"/>
        <end position="98"/>
    </location>
</feature>
<dbReference type="Pfam" id="PF03062">
    <property type="entry name" value="MBOAT"/>
    <property type="match status" value="1"/>
</dbReference>
<keyword evidence="6 7" id="KW-0472">Membrane</keyword>
<organism evidence="9 10">
    <name type="scientific">Citrifermentans bremense</name>
    <dbReference type="NCBI Taxonomy" id="60035"/>
    <lineage>
        <taxon>Bacteria</taxon>
        <taxon>Pseudomonadati</taxon>
        <taxon>Thermodesulfobacteriota</taxon>
        <taxon>Desulfuromonadia</taxon>
        <taxon>Geobacterales</taxon>
        <taxon>Geobacteraceae</taxon>
        <taxon>Citrifermentans</taxon>
    </lineage>
</organism>
<dbReference type="GO" id="GO:0042121">
    <property type="term" value="P:alginic acid biosynthetic process"/>
    <property type="evidence" value="ECO:0007669"/>
    <property type="project" value="InterPro"/>
</dbReference>
<sequence>MPFNSVQYFLFLPLVYLVFYCVPDRARWGVLLAASFCFYSALKVPYLPAVLALVTLVTYAFGIWVDGARTQGAKRAFLWCGIAANVLILVGMKYLPFLSENLGTLAKLFSPGADVTPVQALVAIGVSYYVFQAISYLFDIYLEIDTPERHLGHFALHLAFFPKLLQGPIERSCDLIPQLREKYLFNYENARLGMLLFTWGLFKKVVVADRIAPYVDNVYNNVHAFKGLPLLLATYAYSFQIFFDFSGYTDMALGSALLFNIRLTQNFNRPYLATSVADFWRRWHISFSRWILDYIFKPLQMQWRSLKNWGSAAALVIAFLVSGIWHGASWGFVIWGGLHGLFMACSIFYKPYQKKLHKALGMEKTKLLKWWQVFVTFNLVSFAWIFFRAATLADAWYVASNLFNGADGMKEAFLFLRSHELTMTLVSVAIFVLLSALFRQEKLQQLFAKSAFKRYLAYNSLLFSLILLAKYGATKSFIYFQF</sequence>
<protein>
    <submittedName>
        <fullName evidence="9">Probable poly(Beta-D-mannuronate) O-acetylase</fullName>
    </submittedName>
</protein>
<keyword evidence="7" id="KW-0808">Transferase</keyword>
<dbReference type="InterPro" id="IPR028362">
    <property type="entry name" value="AlgI"/>
</dbReference>
<evidence type="ECO:0000256" key="7">
    <source>
        <dbReference type="PIRNR" id="PIRNR016636"/>
    </source>
</evidence>
<dbReference type="PIRSF" id="PIRSF500217">
    <property type="entry name" value="AlgI"/>
    <property type="match status" value="1"/>
</dbReference>